<dbReference type="SUPFAM" id="SSF46785">
    <property type="entry name" value="Winged helix' DNA-binding domain"/>
    <property type="match status" value="1"/>
</dbReference>
<evidence type="ECO:0000259" key="1">
    <source>
        <dbReference type="Pfam" id="PF03551"/>
    </source>
</evidence>
<dbReference type="InterPro" id="IPR052509">
    <property type="entry name" value="Metal_resp_DNA-bind_regulator"/>
</dbReference>
<feature type="domain" description="Transcription regulator PadR N-terminal" evidence="1">
    <location>
        <begin position="6"/>
        <end position="70"/>
    </location>
</feature>
<proteinExistence type="predicted"/>
<protein>
    <submittedName>
        <fullName evidence="2">Transcriptional regulator PadR-like family protein</fullName>
    </submittedName>
</protein>
<dbReference type="STRING" id="670482.SAMN04488542_11113"/>
<dbReference type="InterPro" id="IPR036388">
    <property type="entry name" value="WH-like_DNA-bd_sf"/>
</dbReference>
<evidence type="ECO:0000313" key="3">
    <source>
        <dbReference type="Proteomes" id="UP000198972"/>
    </source>
</evidence>
<dbReference type="EMBL" id="FNBG01000011">
    <property type="protein sequence ID" value="SDF45000.1"/>
    <property type="molecule type" value="Genomic_DNA"/>
</dbReference>
<organism evidence="2 3">
    <name type="scientific">Fontibacillus panacisegetis</name>
    <dbReference type="NCBI Taxonomy" id="670482"/>
    <lineage>
        <taxon>Bacteria</taxon>
        <taxon>Bacillati</taxon>
        <taxon>Bacillota</taxon>
        <taxon>Bacilli</taxon>
        <taxon>Bacillales</taxon>
        <taxon>Paenibacillaceae</taxon>
        <taxon>Fontibacillus</taxon>
    </lineage>
</organism>
<sequence>MTRFVVLSFLRMKEMHGYEIQNLIQMSKIEQWANLLSGSLYHALNNLEKESKIETSREERTGARIRKIYRNGIQKMKLDVDYLNKVIDLL</sequence>
<dbReference type="Proteomes" id="UP000198972">
    <property type="component" value="Unassembled WGS sequence"/>
</dbReference>
<keyword evidence="3" id="KW-1185">Reference proteome</keyword>
<name>A0A1G7L7J2_9BACL</name>
<dbReference type="InterPro" id="IPR005149">
    <property type="entry name" value="Tscrpt_reg_PadR_N"/>
</dbReference>
<dbReference type="OrthoDB" id="9808762at2"/>
<dbReference type="Gene3D" id="1.10.10.10">
    <property type="entry name" value="Winged helix-like DNA-binding domain superfamily/Winged helix DNA-binding domain"/>
    <property type="match status" value="1"/>
</dbReference>
<reference evidence="2 3" key="1">
    <citation type="submission" date="2016-10" db="EMBL/GenBank/DDBJ databases">
        <authorList>
            <person name="de Groot N.N."/>
        </authorList>
    </citation>
    <scope>NUCLEOTIDE SEQUENCE [LARGE SCALE GENOMIC DNA]</scope>
    <source>
        <strain evidence="2 3">DSM 28129</strain>
    </source>
</reference>
<dbReference type="InterPro" id="IPR036390">
    <property type="entry name" value="WH_DNA-bd_sf"/>
</dbReference>
<accession>A0A1G7L7J2</accession>
<dbReference type="PANTHER" id="PTHR33169:SF14">
    <property type="entry name" value="TRANSCRIPTIONAL REGULATOR RV3488"/>
    <property type="match status" value="1"/>
</dbReference>
<dbReference type="AlphaFoldDB" id="A0A1G7L7J2"/>
<evidence type="ECO:0000313" key="2">
    <source>
        <dbReference type="EMBL" id="SDF45000.1"/>
    </source>
</evidence>
<dbReference type="RefSeq" id="WP_091229753.1">
    <property type="nucleotide sequence ID" value="NZ_FNBG01000011.1"/>
</dbReference>
<dbReference type="PANTHER" id="PTHR33169">
    <property type="entry name" value="PADR-FAMILY TRANSCRIPTIONAL REGULATOR"/>
    <property type="match status" value="1"/>
</dbReference>
<dbReference type="Pfam" id="PF03551">
    <property type="entry name" value="PadR"/>
    <property type="match status" value="1"/>
</dbReference>
<gene>
    <name evidence="2" type="ORF">SAMN04488542_11113</name>
</gene>